<evidence type="ECO:0000256" key="5">
    <source>
        <dbReference type="ARBA" id="ARBA00023163"/>
    </source>
</evidence>
<keyword evidence="3" id="KW-0805">Transcription regulation</keyword>
<dbReference type="Gene3D" id="3.40.50.2300">
    <property type="match status" value="1"/>
</dbReference>
<dbReference type="FunFam" id="3.40.50.2300:FF:000001">
    <property type="entry name" value="DNA-binding response regulator PhoB"/>
    <property type="match status" value="1"/>
</dbReference>
<dbReference type="Gene3D" id="6.10.250.690">
    <property type="match status" value="1"/>
</dbReference>
<feature type="domain" description="OmpR/PhoB-type" evidence="9">
    <location>
        <begin position="135"/>
        <end position="232"/>
    </location>
</feature>
<sequence>MGASTLAVAEVLIVEDDAVILNTLAYNLERQGFGVQKATSGAEALKLARKLRPDLILLDVMLPGETGIRVCEKIRQEDKEVVIVMITARDAEEDKVRGFEAGADDYVTKPFGMKELVARINANLKRSMGSPGARGKVLEAGDLQLDTKNFVAQVKGGPLSLRLKEFELLVALASRPGELKSREDLAKEVWGHAGVGSSRTIDVHIRRIRASLAESDYEYVHTARGLGYRFEARPKSPEGALIEEGAVGPPG</sequence>
<dbReference type="GO" id="GO:0000156">
    <property type="term" value="F:phosphorelay response regulator activity"/>
    <property type="evidence" value="ECO:0007669"/>
    <property type="project" value="TreeGrafter"/>
</dbReference>
<dbReference type="SMART" id="SM00448">
    <property type="entry name" value="REC"/>
    <property type="match status" value="1"/>
</dbReference>
<feature type="DNA-binding region" description="OmpR/PhoB-type" evidence="7">
    <location>
        <begin position="135"/>
        <end position="232"/>
    </location>
</feature>
<dbReference type="EMBL" id="CADCVD010000120">
    <property type="protein sequence ID" value="CAA9451725.1"/>
    <property type="molecule type" value="Genomic_DNA"/>
</dbReference>
<keyword evidence="1 6" id="KW-0597">Phosphoprotein</keyword>
<dbReference type="GO" id="GO:0000976">
    <property type="term" value="F:transcription cis-regulatory region binding"/>
    <property type="evidence" value="ECO:0007669"/>
    <property type="project" value="TreeGrafter"/>
</dbReference>
<proteinExistence type="predicted"/>
<dbReference type="InterPro" id="IPR039420">
    <property type="entry name" value="WalR-like"/>
</dbReference>
<dbReference type="GO" id="GO:0006355">
    <property type="term" value="P:regulation of DNA-templated transcription"/>
    <property type="evidence" value="ECO:0007669"/>
    <property type="project" value="InterPro"/>
</dbReference>
<dbReference type="PANTHER" id="PTHR48111:SF21">
    <property type="entry name" value="DNA-BINDING DUAL MASTER TRANSCRIPTIONAL REGULATOR RPAA"/>
    <property type="match status" value="1"/>
</dbReference>
<evidence type="ECO:0000259" key="9">
    <source>
        <dbReference type="PROSITE" id="PS51755"/>
    </source>
</evidence>
<dbReference type="Pfam" id="PF00072">
    <property type="entry name" value="Response_reg"/>
    <property type="match status" value="1"/>
</dbReference>
<dbReference type="CDD" id="cd00383">
    <property type="entry name" value="trans_reg_C"/>
    <property type="match status" value="1"/>
</dbReference>
<dbReference type="InterPro" id="IPR011006">
    <property type="entry name" value="CheY-like_superfamily"/>
</dbReference>
<evidence type="ECO:0000259" key="8">
    <source>
        <dbReference type="PROSITE" id="PS50110"/>
    </source>
</evidence>
<keyword evidence="5" id="KW-0804">Transcription</keyword>
<feature type="domain" description="Response regulatory" evidence="8">
    <location>
        <begin position="10"/>
        <end position="124"/>
    </location>
</feature>
<gene>
    <name evidence="10" type="ORF">AVDCRST_MAG37-2412</name>
</gene>
<accession>A0A6J4QYM6</accession>
<dbReference type="Gene3D" id="1.10.10.10">
    <property type="entry name" value="Winged helix-like DNA-binding domain superfamily/Winged helix DNA-binding domain"/>
    <property type="match status" value="1"/>
</dbReference>
<evidence type="ECO:0000256" key="6">
    <source>
        <dbReference type="PROSITE-ProRule" id="PRU00169"/>
    </source>
</evidence>
<dbReference type="Pfam" id="PF00486">
    <property type="entry name" value="Trans_reg_C"/>
    <property type="match status" value="1"/>
</dbReference>
<dbReference type="InterPro" id="IPR016032">
    <property type="entry name" value="Sig_transdc_resp-reg_C-effctor"/>
</dbReference>
<evidence type="ECO:0000256" key="4">
    <source>
        <dbReference type="ARBA" id="ARBA00023125"/>
    </source>
</evidence>
<evidence type="ECO:0000313" key="10">
    <source>
        <dbReference type="EMBL" id="CAA9451725.1"/>
    </source>
</evidence>
<dbReference type="InterPro" id="IPR036388">
    <property type="entry name" value="WH-like_DNA-bd_sf"/>
</dbReference>
<evidence type="ECO:0000256" key="3">
    <source>
        <dbReference type="ARBA" id="ARBA00023015"/>
    </source>
</evidence>
<name>A0A6J4QYM6_9ACTN</name>
<dbReference type="GO" id="GO:0032993">
    <property type="term" value="C:protein-DNA complex"/>
    <property type="evidence" value="ECO:0007669"/>
    <property type="project" value="TreeGrafter"/>
</dbReference>
<keyword evidence="4 7" id="KW-0238">DNA-binding</keyword>
<dbReference type="GO" id="GO:0005829">
    <property type="term" value="C:cytosol"/>
    <property type="evidence" value="ECO:0007669"/>
    <property type="project" value="TreeGrafter"/>
</dbReference>
<dbReference type="CDD" id="cd17574">
    <property type="entry name" value="REC_OmpR"/>
    <property type="match status" value="1"/>
</dbReference>
<dbReference type="PROSITE" id="PS51755">
    <property type="entry name" value="OMPR_PHOB"/>
    <property type="match status" value="1"/>
</dbReference>
<dbReference type="InterPro" id="IPR001789">
    <property type="entry name" value="Sig_transdc_resp-reg_receiver"/>
</dbReference>
<dbReference type="PANTHER" id="PTHR48111">
    <property type="entry name" value="REGULATOR OF RPOS"/>
    <property type="match status" value="1"/>
</dbReference>
<dbReference type="PROSITE" id="PS50110">
    <property type="entry name" value="RESPONSE_REGULATORY"/>
    <property type="match status" value="1"/>
</dbReference>
<dbReference type="InterPro" id="IPR001867">
    <property type="entry name" value="OmpR/PhoB-type_DNA-bd"/>
</dbReference>
<feature type="modified residue" description="4-aspartylphosphate" evidence="6">
    <location>
        <position position="59"/>
    </location>
</feature>
<dbReference type="SMART" id="SM00862">
    <property type="entry name" value="Trans_reg_C"/>
    <property type="match status" value="1"/>
</dbReference>
<evidence type="ECO:0000256" key="2">
    <source>
        <dbReference type="ARBA" id="ARBA00023012"/>
    </source>
</evidence>
<evidence type="ECO:0000256" key="1">
    <source>
        <dbReference type="ARBA" id="ARBA00022553"/>
    </source>
</evidence>
<keyword evidence="2" id="KW-0902">Two-component regulatory system</keyword>
<organism evidence="10">
    <name type="scientific">uncultured Rubrobacteraceae bacterium</name>
    <dbReference type="NCBI Taxonomy" id="349277"/>
    <lineage>
        <taxon>Bacteria</taxon>
        <taxon>Bacillati</taxon>
        <taxon>Actinomycetota</taxon>
        <taxon>Rubrobacteria</taxon>
        <taxon>Rubrobacterales</taxon>
        <taxon>Rubrobacteraceae</taxon>
        <taxon>environmental samples</taxon>
    </lineage>
</organism>
<evidence type="ECO:0000256" key="7">
    <source>
        <dbReference type="PROSITE-ProRule" id="PRU01091"/>
    </source>
</evidence>
<dbReference type="AlphaFoldDB" id="A0A6J4QYM6"/>
<protein>
    <submittedName>
        <fullName evidence="10">Two-component transcriptional response regulator, winged helix family</fullName>
    </submittedName>
</protein>
<dbReference type="SUPFAM" id="SSF52172">
    <property type="entry name" value="CheY-like"/>
    <property type="match status" value="1"/>
</dbReference>
<dbReference type="SUPFAM" id="SSF46894">
    <property type="entry name" value="C-terminal effector domain of the bipartite response regulators"/>
    <property type="match status" value="1"/>
</dbReference>
<reference evidence="10" key="1">
    <citation type="submission" date="2020-02" db="EMBL/GenBank/DDBJ databases">
        <authorList>
            <person name="Meier V. D."/>
        </authorList>
    </citation>
    <scope>NUCLEOTIDE SEQUENCE</scope>
    <source>
        <strain evidence="10">AVDCRST_MAG37</strain>
    </source>
</reference>